<evidence type="ECO:0000313" key="2">
    <source>
        <dbReference type="EMBL" id="KAK9157417.1"/>
    </source>
</evidence>
<feature type="compositionally biased region" description="Basic residues" evidence="1">
    <location>
        <begin position="63"/>
        <end position="79"/>
    </location>
</feature>
<dbReference type="EMBL" id="JBBNAG010000002">
    <property type="protein sequence ID" value="KAK9157417.1"/>
    <property type="molecule type" value="Genomic_DNA"/>
</dbReference>
<feature type="region of interest" description="Disordered" evidence="1">
    <location>
        <begin position="1"/>
        <end position="119"/>
    </location>
</feature>
<evidence type="ECO:0000313" key="3">
    <source>
        <dbReference type="Proteomes" id="UP001419268"/>
    </source>
</evidence>
<gene>
    <name evidence="2" type="ORF">Scep_003991</name>
</gene>
<organism evidence="2 3">
    <name type="scientific">Stephania cephalantha</name>
    <dbReference type="NCBI Taxonomy" id="152367"/>
    <lineage>
        <taxon>Eukaryota</taxon>
        <taxon>Viridiplantae</taxon>
        <taxon>Streptophyta</taxon>
        <taxon>Embryophyta</taxon>
        <taxon>Tracheophyta</taxon>
        <taxon>Spermatophyta</taxon>
        <taxon>Magnoliopsida</taxon>
        <taxon>Ranunculales</taxon>
        <taxon>Menispermaceae</taxon>
        <taxon>Menispermoideae</taxon>
        <taxon>Cissampelideae</taxon>
        <taxon>Stephania</taxon>
    </lineage>
</organism>
<sequence>MASRNGSSSAARGYAKAADERRGTCEAADARQQRWRRLGSGGRRDQQQQRLATTRRPREVARLWRRRRAAARRPARMAGRRCGSSSGACERRRRRGIDAGNGVEQRRGGALPGRSIPDETTMMDKASRLRRRDEFKWILKAMRSNARLRTNGGEARWRRPTTEIADDGHDDARRSSNRGWWLAGDVRRELPVQWRARKEAGAQGCSRGGDGRHGEWRRCGRWLVDADRGRAANGGSRAMRRNDSAKQCGGASLASDVVTAVARLFDACQRG</sequence>
<comment type="caution">
    <text evidence="2">The sequence shown here is derived from an EMBL/GenBank/DDBJ whole genome shotgun (WGS) entry which is preliminary data.</text>
</comment>
<protein>
    <submittedName>
        <fullName evidence="2">Uncharacterized protein</fullName>
    </submittedName>
</protein>
<name>A0AAP0PUY0_9MAGN</name>
<proteinExistence type="predicted"/>
<evidence type="ECO:0000256" key="1">
    <source>
        <dbReference type="SAM" id="MobiDB-lite"/>
    </source>
</evidence>
<dbReference type="AlphaFoldDB" id="A0AAP0PUY0"/>
<accession>A0AAP0PUY0</accession>
<feature type="compositionally biased region" description="Basic and acidic residues" evidence="1">
    <location>
        <begin position="17"/>
        <end position="32"/>
    </location>
</feature>
<dbReference type="Proteomes" id="UP001419268">
    <property type="component" value="Unassembled WGS sequence"/>
</dbReference>
<keyword evidence="3" id="KW-1185">Reference proteome</keyword>
<reference evidence="2 3" key="1">
    <citation type="submission" date="2024-01" db="EMBL/GenBank/DDBJ databases">
        <title>Genome assemblies of Stephania.</title>
        <authorList>
            <person name="Yang L."/>
        </authorList>
    </citation>
    <scope>NUCLEOTIDE SEQUENCE [LARGE SCALE GENOMIC DNA]</scope>
    <source>
        <strain evidence="2">JXDWG</strain>
        <tissue evidence="2">Leaf</tissue>
    </source>
</reference>
<feature type="compositionally biased region" description="Low complexity" evidence="1">
    <location>
        <begin position="1"/>
        <end position="15"/>
    </location>
</feature>